<dbReference type="AlphaFoldDB" id="A0A261FJK8"/>
<proteinExistence type="predicted"/>
<gene>
    <name evidence="1" type="ORF">BTIS_0073</name>
</gene>
<reference evidence="1 2" key="1">
    <citation type="journal article" date="2017" name="BMC Genomics">
        <title>Comparative genomic and phylogenomic analyses of the Bifidobacteriaceae family.</title>
        <authorList>
            <person name="Lugli G.A."/>
            <person name="Milani C."/>
            <person name="Turroni F."/>
            <person name="Duranti S."/>
            <person name="Mancabelli L."/>
            <person name="Mangifesta M."/>
            <person name="Ferrario C."/>
            <person name="Modesto M."/>
            <person name="Mattarelli P."/>
            <person name="Jiri K."/>
            <person name="van Sinderen D."/>
            <person name="Ventura M."/>
        </authorList>
    </citation>
    <scope>NUCLEOTIDE SEQUENCE [LARGE SCALE GENOMIC DNA]</scope>
    <source>
        <strain evidence="1 2">DSM 100201</strain>
    </source>
</reference>
<name>A0A261FJK8_9BIFI</name>
<evidence type="ECO:0000313" key="2">
    <source>
        <dbReference type="Proteomes" id="UP000216444"/>
    </source>
</evidence>
<organism evidence="1 2">
    <name type="scientific">Bifidobacterium tissieri</name>
    <dbReference type="NCBI Taxonomy" id="1630162"/>
    <lineage>
        <taxon>Bacteria</taxon>
        <taxon>Bacillati</taxon>
        <taxon>Actinomycetota</taxon>
        <taxon>Actinomycetes</taxon>
        <taxon>Bifidobacteriales</taxon>
        <taxon>Bifidobacteriaceae</taxon>
        <taxon>Bifidobacterium</taxon>
    </lineage>
</organism>
<evidence type="ECO:0000313" key="1">
    <source>
        <dbReference type="EMBL" id="OZG59342.1"/>
    </source>
</evidence>
<keyword evidence="2" id="KW-1185">Reference proteome</keyword>
<comment type="caution">
    <text evidence="1">The sequence shown here is derived from an EMBL/GenBank/DDBJ whole genome shotgun (WGS) entry which is preliminary data.</text>
</comment>
<sequence length="88" mass="10049">MTTSTDTKNTSTYEIDNDPWAPYLTQRDIDDLQLRSNDPWDPCNYAVALDLLRARDIDEFAAIIRLVAVDENGQPRSLEEIRGIVSLH</sequence>
<protein>
    <submittedName>
        <fullName evidence="1">Uncharacterized protein</fullName>
    </submittedName>
</protein>
<dbReference type="Proteomes" id="UP000216444">
    <property type="component" value="Unassembled WGS sequence"/>
</dbReference>
<accession>A0A261FJK8</accession>
<dbReference type="EMBL" id="MWWV01000001">
    <property type="protein sequence ID" value="OZG59342.1"/>
    <property type="molecule type" value="Genomic_DNA"/>
</dbReference>
<dbReference type="RefSeq" id="WP_094661683.1">
    <property type="nucleotide sequence ID" value="NZ_MWWV01000001.1"/>
</dbReference>